<dbReference type="NCBIfam" id="TIGR01665">
    <property type="entry name" value="put_anti_recept"/>
    <property type="match status" value="1"/>
</dbReference>
<protein>
    <submittedName>
        <fullName evidence="4">Phage tail protein</fullName>
    </submittedName>
</protein>
<evidence type="ECO:0000259" key="3">
    <source>
        <dbReference type="PROSITE" id="PS51688"/>
    </source>
</evidence>
<dbReference type="EMBL" id="JACRWE010000008">
    <property type="protein sequence ID" value="MBC5997978.1"/>
    <property type="molecule type" value="Genomic_DNA"/>
</dbReference>
<feature type="domain" description="Peptidase S74" evidence="3">
    <location>
        <begin position="828"/>
        <end position="937"/>
    </location>
</feature>
<feature type="region of interest" description="Disordered" evidence="2">
    <location>
        <begin position="361"/>
        <end position="382"/>
    </location>
</feature>
<dbReference type="PROSITE" id="PS51688">
    <property type="entry name" value="ICA"/>
    <property type="match status" value="1"/>
</dbReference>
<dbReference type="InterPro" id="IPR007119">
    <property type="entry name" value="Phage_tail_spike_N"/>
</dbReference>
<keyword evidence="1" id="KW-0175">Coiled coil</keyword>
<comment type="caution">
    <text evidence="4">The sequence shown here is derived from an EMBL/GenBank/DDBJ whole genome shotgun (WGS) entry which is preliminary data.</text>
</comment>
<dbReference type="Proteomes" id="UP000609849">
    <property type="component" value="Unassembled WGS sequence"/>
</dbReference>
<keyword evidence="5" id="KW-1185">Reference proteome</keyword>
<evidence type="ECO:0000313" key="5">
    <source>
        <dbReference type="Proteomes" id="UP000609849"/>
    </source>
</evidence>
<reference evidence="4 5" key="1">
    <citation type="submission" date="2020-08" db="EMBL/GenBank/DDBJ databases">
        <authorList>
            <person name="Liu C."/>
            <person name="Sun Q."/>
        </authorList>
    </citation>
    <scope>NUCLEOTIDE SEQUENCE [LARGE SCALE GENOMIC DNA]</scope>
    <source>
        <strain evidence="4 5">NSJ-18</strain>
    </source>
</reference>
<dbReference type="InterPro" id="IPR013783">
    <property type="entry name" value="Ig-like_fold"/>
</dbReference>
<evidence type="ECO:0000256" key="1">
    <source>
        <dbReference type="SAM" id="Coils"/>
    </source>
</evidence>
<evidence type="ECO:0000313" key="4">
    <source>
        <dbReference type="EMBL" id="MBC5997978.1"/>
    </source>
</evidence>
<evidence type="ECO:0000256" key="2">
    <source>
        <dbReference type="SAM" id="MobiDB-lite"/>
    </source>
</evidence>
<gene>
    <name evidence="4" type="ORF">H8923_14540</name>
</gene>
<dbReference type="InterPro" id="IPR010572">
    <property type="entry name" value="Tail_dom"/>
</dbReference>
<organism evidence="4 5">
    <name type="scientific">Romboutsia faecis</name>
    <dbReference type="NCBI Taxonomy" id="2764597"/>
    <lineage>
        <taxon>Bacteria</taxon>
        <taxon>Bacillati</taxon>
        <taxon>Bacillota</taxon>
        <taxon>Clostridia</taxon>
        <taxon>Peptostreptococcales</taxon>
        <taxon>Peptostreptococcaceae</taxon>
        <taxon>Romboutsia</taxon>
    </lineage>
</organism>
<dbReference type="RefSeq" id="WP_153972657.1">
    <property type="nucleotide sequence ID" value="NZ_JACRWE010000008.1"/>
</dbReference>
<feature type="coiled-coil region" evidence="1">
    <location>
        <begin position="916"/>
        <end position="943"/>
    </location>
</feature>
<dbReference type="InterPro" id="IPR030392">
    <property type="entry name" value="S74_ICA"/>
</dbReference>
<dbReference type="Pfam" id="PF06605">
    <property type="entry name" value="Prophage_tail"/>
    <property type="match status" value="1"/>
</dbReference>
<dbReference type="InterPro" id="IPR036116">
    <property type="entry name" value="FN3_sf"/>
</dbReference>
<proteinExistence type="predicted"/>
<name>A0ABR7JST2_9FIRM</name>
<dbReference type="SUPFAM" id="SSF49265">
    <property type="entry name" value="Fibronectin type III"/>
    <property type="match status" value="1"/>
</dbReference>
<accession>A0ABR7JST2</accession>
<dbReference type="Gene3D" id="2.60.40.10">
    <property type="entry name" value="Immunoglobulins"/>
    <property type="match status" value="1"/>
</dbReference>
<sequence length="944" mass="106239">MKDSLLLFDDNERLKRIINSYEFFKDEYKVTTSGEVSLEFRIKDNITDINKGDKIGVFKDDETMDLLIVEQVESETSYSTEYKVTCLHDFYSLQEQKAITQYENKSVSLRDALTTMLDGTTYELGECPERTLKAIGPYLFKNVLWCIQDILQLFEVEVYYSIELDSTRTNIVKKKLNVVNALGSDTGIRCSTDLNVSKIKRIEKNKFYTVMYGCGATYQKDNIEYKYSFKDISWSTPNNPADKPLGLEYVEDKEAIAKYGRKIGIYEDGRIKDPNLLLKYTWEALRRNNKPFASYELELEELKNEDGYEHLDFKLGDLIILHNTIDDSRAKFRIVEDIRSISDRQKRKVVVGEQIRGLVSSGSNSNNGTLGPGGSVIPPSAEGDIKPPSIEEITPDTLPAVPVVTTKGLWKSVQLSWTYENKMYYDYEVYASKIKDFEPTVFHMIYSGKASAFLHEVGANETWYYRVRAVNTFGNATDFSQQAEATTTKVADGTEFFESAAIKDALIEELRLDRGWIGTLRGHYIDARQLSVTDGNGKRTFDIDSFGNVNLDVTNLKIASKSVPTSDNVIAKGEAIADINVTPGSAKIKANKIQLNGATTIGDGISRYVGINNGDYTLYENGKVRGFFGYKKLTDYDSDDIIPRLTLTHYGLDAKSNSYFTMFPYPADTNPQGTSYPYIDMCYCCPSFQRDDDKGGTVGDFSNIKMYGNGDMRLSPIKRLEITSNYINGAYPNPSSGYEKVIATFLSSASSYYDGCMEIPAIRRWGGNTGLILAHYNNNEVGTLVRVGTDSNNDKFFRPVTGEQDINNGSPSFRWKGIYTVNSVNASSDRRLKENVKYIEEVPNVRAATTDEITTKDMYDFVNNDLYIARYNFIGNDNNKYGFIAQDIVNTKVGSEIITCDRNSSDTLGYDTSNYTNVLAGALKEAINEIEKLKEEIKALKGGA</sequence>